<organism evidence="10 11">
    <name type="scientific">Torulaspora globosa</name>
    <dbReference type="NCBI Taxonomy" id="48254"/>
    <lineage>
        <taxon>Eukaryota</taxon>
        <taxon>Fungi</taxon>
        <taxon>Dikarya</taxon>
        <taxon>Ascomycota</taxon>
        <taxon>Saccharomycotina</taxon>
        <taxon>Saccharomycetes</taxon>
        <taxon>Saccharomycetales</taxon>
        <taxon>Saccharomycetaceae</taxon>
        <taxon>Torulaspora</taxon>
    </lineage>
</organism>
<dbReference type="OrthoDB" id="66620at2759"/>
<evidence type="ECO:0000256" key="7">
    <source>
        <dbReference type="ARBA" id="ARBA00023136"/>
    </source>
</evidence>
<dbReference type="InterPro" id="IPR017871">
    <property type="entry name" value="ABC_transporter-like_CS"/>
</dbReference>
<dbReference type="InterPro" id="IPR003439">
    <property type="entry name" value="ABC_transporter-like_ATP-bd"/>
</dbReference>
<dbReference type="InterPro" id="IPR010929">
    <property type="entry name" value="PDR_CDR_ABC"/>
</dbReference>
<dbReference type="InterPro" id="IPR027417">
    <property type="entry name" value="P-loop_NTPase"/>
</dbReference>
<dbReference type="EMBL" id="CP059272">
    <property type="protein sequence ID" value="QLQ81628.1"/>
    <property type="molecule type" value="Genomic_DNA"/>
</dbReference>
<feature type="transmembrane region" description="Helical" evidence="8">
    <location>
        <begin position="531"/>
        <end position="549"/>
    </location>
</feature>
<evidence type="ECO:0000256" key="5">
    <source>
        <dbReference type="ARBA" id="ARBA00022840"/>
    </source>
</evidence>
<feature type="transmembrane region" description="Helical" evidence="8">
    <location>
        <begin position="364"/>
        <end position="384"/>
    </location>
</feature>
<dbReference type="GO" id="GO:0016887">
    <property type="term" value="F:ATP hydrolysis activity"/>
    <property type="evidence" value="ECO:0007669"/>
    <property type="project" value="InterPro"/>
</dbReference>
<feature type="transmembrane region" description="Helical" evidence="8">
    <location>
        <begin position="614"/>
        <end position="635"/>
    </location>
</feature>
<feature type="transmembrane region" description="Helical" evidence="8">
    <location>
        <begin position="1185"/>
        <end position="1208"/>
    </location>
</feature>
<evidence type="ECO:0000256" key="8">
    <source>
        <dbReference type="SAM" id="Phobius"/>
    </source>
</evidence>
<feature type="transmembrane region" description="Helical" evidence="8">
    <location>
        <begin position="1115"/>
        <end position="1147"/>
    </location>
</feature>
<gene>
    <name evidence="10" type="ORF">HG537_0F03890</name>
</gene>
<reference evidence="10 11" key="1">
    <citation type="submission" date="2020-06" db="EMBL/GenBank/DDBJ databases">
        <title>The yeast mating-type switching endonuclease HO is a domesticated member of an unorthodox homing genetic element family.</title>
        <authorList>
            <person name="Coughlan A.Y."/>
            <person name="Lombardi L."/>
            <person name="Braun-Galleani S."/>
            <person name="Martos A.R."/>
            <person name="Galeote V."/>
            <person name="Bigey F."/>
            <person name="Dequin S."/>
            <person name="Byrne K.P."/>
            <person name="Wolfe K.H."/>
        </authorList>
    </citation>
    <scope>NUCLEOTIDE SEQUENCE [LARGE SCALE GENOMIC DNA]</scope>
    <source>
        <strain evidence="10 11">CBS2947</strain>
    </source>
</reference>
<comment type="subcellular location">
    <subcellularLocation>
        <location evidence="1">Membrane</location>
        <topology evidence="1">Multi-pass membrane protein</topology>
    </subcellularLocation>
</comment>
<dbReference type="Proteomes" id="UP000510647">
    <property type="component" value="Chromosome 6"/>
</dbReference>
<dbReference type="Pfam" id="PF19055">
    <property type="entry name" value="ABC2_membrane_7"/>
    <property type="match status" value="1"/>
</dbReference>
<keyword evidence="5" id="KW-0067">ATP-binding</keyword>
<feature type="transmembrane region" description="Helical" evidence="8">
    <location>
        <begin position="435"/>
        <end position="461"/>
    </location>
</feature>
<dbReference type="Pfam" id="PF00005">
    <property type="entry name" value="ABC_tran"/>
    <property type="match status" value="2"/>
</dbReference>
<dbReference type="PROSITE" id="PS50893">
    <property type="entry name" value="ABC_TRANSPORTER_2"/>
    <property type="match status" value="2"/>
</dbReference>
<keyword evidence="3 8" id="KW-0812">Transmembrane</keyword>
<name>A0A7H9HV69_9SACH</name>
<dbReference type="InterPro" id="IPR013525">
    <property type="entry name" value="ABC2_TM"/>
</dbReference>
<keyword evidence="4" id="KW-0547">Nucleotide-binding</keyword>
<feature type="domain" description="ABC transporter" evidence="9">
    <location>
        <begin position="717"/>
        <end position="944"/>
    </location>
</feature>
<proteinExistence type="predicted"/>
<feature type="transmembrane region" description="Helical" evidence="8">
    <location>
        <begin position="396"/>
        <end position="414"/>
    </location>
</feature>
<feature type="transmembrane region" description="Helical" evidence="8">
    <location>
        <begin position="1309"/>
        <end position="1330"/>
    </location>
</feature>
<accession>A0A7H9HV69</accession>
<feature type="transmembrane region" description="Helical" evidence="8">
    <location>
        <begin position="473"/>
        <end position="496"/>
    </location>
</feature>
<evidence type="ECO:0000256" key="1">
    <source>
        <dbReference type="ARBA" id="ARBA00004141"/>
    </source>
</evidence>
<keyword evidence="7 8" id="KW-0472">Membrane</keyword>
<dbReference type="SMART" id="SM00382">
    <property type="entry name" value="AAA"/>
    <property type="match status" value="2"/>
</dbReference>
<feature type="transmembrane region" description="Helical" evidence="8">
    <location>
        <begin position="1076"/>
        <end position="1095"/>
    </location>
</feature>
<dbReference type="GO" id="GO:0140359">
    <property type="term" value="F:ABC-type transporter activity"/>
    <property type="evidence" value="ECO:0007669"/>
    <property type="project" value="InterPro"/>
</dbReference>
<evidence type="ECO:0000256" key="4">
    <source>
        <dbReference type="ARBA" id="ARBA00022741"/>
    </source>
</evidence>
<dbReference type="InterPro" id="IPR003593">
    <property type="entry name" value="AAA+_ATPase"/>
</dbReference>
<sequence length="1355" mass="152670">MSLSTYFAAVPGALLAFDGANIVLDEKYKPSGNDDFEANLGGSRVLRDLVFAAEGSEMILVLGSSGSSLLEALSSNQRQSYFPDGSVRFKTGDYWRFAKESSQVIYSNEGDVHFPYLTVQQTIDFALSCKYKAPKTQRNQLRDDLLQEFGLYHVRNTRVGNDYVRGISGGQRRRVSIIETFIANGSVYLWDNCTKGLDSSTALDFLTILRDMTKRSKSISLVRISQASDEIVSKFDKILMLSEGHQVFFGTMDECMHHFESTLQIAKNPNDNIIEYLTSILRYSSDINKASKITLSEEQLYEAWEKSSNYKYWKSKLKYDSTNNETISTSACVRQNNGVGKLSQLSTCTKRAFQRIAADKSSMIAEFISVTVQALVIGSLFYNVPLTTIGSFSRGSLAFFSLLFYTFMALTNLPNEFQRQGIINKQLQLNFYRRWIEALASIICECAFKMVLVIIFTLILYFLAHFQYNASRFFIFLLFLTVYNFCMVILFSFIAYIAPTVAIANAIAGILLLAIAMYASYVIYLNAMHPWFVWIAYLNPAMYAMEAILSNELFNLKLDCSESIVPRGSTYNNVSFKHKACAWQGATLGNDFVRGRDYLSSGLHYTYNHVWRNFGIILGFLFFYLMISLLAAEYIKPLFTGRHARAFRRLLHFRNSKNENFGEKSHIHDTDSIAMPSLASSQSSESTYSLTYLGGVNKHKPITHGNFSESAPAMHVVTWKDVKFSIGDKIIINSVSGYVSSGLTALMGESGAGKTTLLNILSQRTRGGKLEGQILVDGKIVNDIGAFRRSIGFVQQQDVLLQGLTVQETLEVSSILRGDNDMAYIHTVAEMLDLPLNKLAADLSPTERKLLSIGVELVTKPSTLLLLDEPTSGLDPHAALTIVKFLKQLSLQGHAVLCTIHQPSKSVFEHFDSIYLLQGEGKCAYFGPANRVCNYFTTKDHHLTYCREQNPAEFIIDAVGNSKRVPDGLHDSPGIMMANHDWPTIWMNSNENQRGLKAAQDLEMKANLSAPDLFKASQTKTPFLKQLLVITKRQYLCIRRDKSYILSKFLLNGGAGLFIGFSFWKTKHNIDGLRNAIFLCFMSLCVSSPLINQVQDKALESKQVYLEREASSNTYHWSILLLAQLLVEIPLAIASSTVFFLCCYFCCGYDSSPHIAGVFYFNYILFSVYYLSFGLWLIYSAPNAQVAAIFVAFLYSFTASFCGVMQPYDLFPGFWKFMYRVSPYTYFVDTFVSLLLHNRPVICDTDELVPTSPLDGQDCGQFLKAFVDEYGGAVKNPSSRTVCAYCPYKLGDDFLRQQHMSFGHRWRNFGVQCAFISFNIAAMFIGFYLIHVKIAWHVVLKLPRRILGRKVIGVL</sequence>
<dbReference type="Gene3D" id="3.40.50.300">
    <property type="entry name" value="P-loop containing nucleotide triphosphate hydrolases"/>
    <property type="match status" value="2"/>
</dbReference>
<feature type="domain" description="ABC transporter" evidence="9">
    <location>
        <begin position="22"/>
        <end position="268"/>
    </location>
</feature>
<feature type="transmembrane region" description="Helical" evidence="8">
    <location>
        <begin position="1044"/>
        <end position="1064"/>
    </location>
</feature>
<evidence type="ECO:0000259" key="9">
    <source>
        <dbReference type="PROSITE" id="PS50893"/>
    </source>
</evidence>
<dbReference type="Pfam" id="PF01061">
    <property type="entry name" value="ABC2_membrane"/>
    <property type="match status" value="2"/>
</dbReference>
<evidence type="ECO:0000313" key="10">
    <source>
        <dbReference type="EMBL" id="QLQ81628.1"/>
    </source>
</evidence>
<protein>
    <recommendedName>
        <fullName evidence="9">ABC transporter domain-containing protein</fullName>
    </recommendedName>
</protein>
<evidence type="ECO:0000256" key="3">
    <source>
        <dbReference type="ARBA" id="ARBA00022692"/>
    </source>
</evidence>
<feature type="transmembrane region" description="Helical" evidence="8">
    <location>
        <begin position="503"/>
        <end position="525"/>
    </location>
</feature>
<dbReference type="GO" id="GO:0005524">
    <property type="term" value="F:ATP binding"/>
    <property type="evidence" value="ECO:0007669"/>
    <property type="project" value="UniProtKB-KW"/>
</dbReference>
<evidence type="ECO:0000313" key="11">
    <source>
        <dbReference type="Proteomes" id="UP000510647"/>
    </source>
</evidence>
<keyword evidence="6 8" id="KW-1133">Transmembrane helix</keyword>
<dbReference type="PANTHER" id="PTHR19241">
    <property type="entry name" value="ATP-BINDING CASSETTE TRANSPORTER"/>
    <property type="match status" value="1"/>
</dbReference>
<keyword evidence="2" id="KW-0813">Transport</keyword>
<dbReference type="GO" id="GO:0016020">
    <property type="term" value="C:membrane"/>
    <property type="evidence" value="ECO:0007669"/>
    <property type="project" value="UniProtKB-SubCell"/>
</dbReference>
<feature type="transmembrane region" description="Helical" evidence="8">
    <location>
        <begin position="1159"/>
        <end position="1179"/>
    </location>
</feature>
<dbReference type="Pfam" id="PF06422">
    <property type="entry name" value="PDR_CDR"/>
    <property type="match status" value="1"/>
</dbReference>
<dbReference type="InterPro" id="IPR043926">
    <property type="entry name" value="ABCG_dom"/>
</dbReference>
<keyword evidence="11" id="KW-1185">Reference proteome</keyword>
<evidence type="ECO:0000256" key="2">
    <source>
        <dbReference type="ARBA" id="ARBA00022448"/>
    </source>
</evidence>
<evidence type="ECO:0000256" key="6">
    <source>
        <dbReference type="ARBA" id="ARBA00022989"/>
    </source>
</evidence>
<dbReference type="SUPFAM" id="SSF52540">
    <property type="entry name" value="P-loop containing nucleoside triphosphate hydrolases"/>
    <property type="match status" value="2"/>
</dbReference>
<dbReference type="PROSITE" id="PS00211">
    <property type="entry name" value="ABC_TRANSPORTER_1"/>
    <property type="match status" value="1"/>
</dbReference>